<dbReference type="AlphaFoldDB" id="A0A1H8RXM8"/>
<evidence type="ECO:0000259" key="2">
    <source>
        <dbReference type="Pfam" id="PF26240"/>
    </source>
</evidence>
<dbReference type="OrthoDB" id="339304at2157"/>
<feature type="region of interest" description="Disordered" evidence="1">
    <location>
        <begin position="1"/>
        <end position="20"/>
    </location>
</feature>
<sequence length="147" mass="16142">MRTVAETTDGGDGPRHSGYVDRIRDLAAEAREARETFDPPERTDPSGDGEAATEADERALRCARDGVGPVVALYVEAHSAAWDVEFSGEELRLLHRALNDWLSLYARCYGVDLDAAFSIREAAELLLKTHDICDTAQLLTCVPPRRG</sequence>
<organism evidence="3 4">
    <name type="scientific">Halogranum amylolyticum</name>
    <dbReference type="NCBI Taxonomy" id="660520"/>
    <lineage>
        <taxon>Archaea</taxon>
        <taxon>Methanobacteriati</taxon>
        <taxon>Methanobacteriota</taxon>
        <taxon>Stenosarchaea group</taxon>
        <taxon>Halobacteria</taxon>
        <taxon>Halobacteriales</taxon>
        <taxon>Haloferacaceae</taxon>
    </lineage>
</organism>
<keyword evidence="4" id="KW-1185">Reference proteome</keyword>
<dbReference type="InterPro" id="IPR058368">
    <property type="entry name" value="DUF8055"/>
</dbReference>
<protein>
    <recommendedName>
        <fullName evidence="2">DUF8055 domain-containing protein</fullName>
    </recommendedName>
</protein>
<feature type="compositionally biased region" description="Basic and acidic residues" evidence="1">
    <location>
        <begin position="30"/>
        <end position="45"/>
    </location>
</feature>
<feature type="region of interest" description="Disordered" evidence="1">
    <location>
        <begin position="30"/>
        <end position="57"/>
    </location>
</feature>
<accession>A0A1H8RXM8</accession>
<feature type="domain" description="DUF8055" evidence="2">
    <location>
        <begin position="18"/>
        <end position="143"/>
    </location>
</feature>
<proteinExistence type="predicted"/>
<reference evidence="4" key="1">
    <citation type="submission" date="2016-10" db="EMBL/GenBank/DDBJ databases">
        <authorList>
            <person name="Varghese N."/>
            <person name="Submissions S."/>
        </authorList>
    </citation>
    <scope>NUCLEOTIDE SEQUENCE [LARGE SCALE GENOMIC DNA]</scope>
    <source>
        <strain evidence="4">CGMCC 1.10121</strain>
    </source>
</reference>
<evidence type="ECO:0000313" key="3">
    <source>
        <dbReference type="EMBL" id="SEO71046.1"/>
    </source>
</evidence>
<dbReference type="EMBL" id="FODV01000004">
    <property type="protein sequence ID" value="SEO71046.1"/>
    <property type="molecule type" value="Genomic_DNA"/>
</dbReference>
<name>A0A1H8RXM8_9EURY</name>
<dbReference type="Proteomes" id="UP000199126">
    <property type="component" value="Unassembled WGS sequence"/>
</dbReference>
<evidence type="ECO:0000313" key="4">
    <source>
        <dbReference type="Proteomes" id="UP000199126"/>
    </source>
</evidence>
<dbReference type="Pfam" id="PF26240">
    <property type="entry name" value="DUF8055"/>
    <property type="match status" value="1"/>
</dbReference>
<evidence type="ECO:0000256" key="1">
    <source>
        <dbReference type="SAM" id="MobiDB-lite"/>
    </source>
</evidence>
<gene>
    <name evidence="3" type="ORF">SAMN04487948_104301</name>
</gene>